<evidence type="ECO:0000313" key="1">
    <source>
        <dbReference type="EMBL" id="KAG0417209.1"/>
    </source>
</evidence>
<gene>
    <name evidence="1" type="ORF">HPB47_005792</name>
</gene>
<sequence>MNSSKRTESDQAERAAVNIGVSTWSPVFHRDSTSLKYVNQPASNLLQLCFRKDPDENQQFLDIGLGNREFTRQDLLLRCLPCRRIVAVDLAQSTLDKARESFSHPKIEYNFLDIGKDVSGFLGQYGQFDRVYSFGALQWTDQEVSLKNIEKLLTPGGECLLVYSAQMVQKEPWTNYAKVS</sequence>
<dbReference type="EMBL" id="JABSTQ010010870">
    <property type="protein sequence ID" value="KAG0417209.1"/>
    <property type="molecule type" value="Genomic_DNA"/>
</dbReference>
<protein>
    <submittedName>
        <fullName evidence="1">Uncharacterized protein</fullName>
    </submittedName>
</protein>
<accession>A0AC60PBZ6</accession>
<organism evidence="1 2">
    <name type="scientific">Ixodes persulcatus</name>
    <name type="common">Taiga tick</name>
    <dbReference type="NCBI Taxonomy" id="34615"/>
    <lineage>
        <taxon>Eukaryota</taxon>
        <taxon>Metazoa</taxon>
        <taxon>Ecdysozoa</taxon>
        <taxon>Arthropoda</taxon>
        <taxon>Chelicerata</taxon>
        <taxon>Arachnida</taxon>
        <taxon>Acari</taxon>
        <taxon>Parasitiformes</taxon>
        <taxon>Ixodida</taxon>
        <taxon>Ixodoidea</taxon>
        <taxon>Ixodidae</taxon>
        <taxon>Ixodinae</taxon>
        <taxon>Ixodes</taxon>
    </lineage>
</organism>
<evidence type="ECO:0000313" key="2">
    <source>
        <dbReference type="Proteomes" id="UP000805193"/>
    </source>
</evidence>
<proteinExistence type="predicted"/>
<reference evidence="1 2" key="1">
    <citation type="journal article" date="2020" name="Cell">
        <title>Large-Scale Comparative Analyses of Tick Genomes Elucidate Their Genetic Diversity and Vector Capacities.</title>
        <authorList>
            <consortium name="Tick Genome and Microbiome Consortium (TIGMIC)"/>
            <person name="Jia N."/>
            <person name="Wang J."/>
            <person name="Shi W."/>
            <person name="Du L."/>
            <person name="Sun Y."/>
            <person name="Zhan W."/>
            <person name="Jiang J.F."/>
            <person name="Wang Q."/>
            <person name="Zhang B."/>
            <person name="Ji P."/>
            <person name="Bell-Sakyi L."/>
            <person name="Cui X.M."/>
            <person name="Yuan T.T."/>
            <person name="Jiang B.G."/>
            <person name="Yang W.F."/>
            <person name="Lam T.T."/>
            <person name="Chang Q.C."/>
            <person name="Ding S.J."/>
            <person name="Wang X.J."/>
            <person name="Zhu J.G."/>
            <person name="Ruan X.D."/>
            <person name="Zhao L."/>
            <person name="Wei J.T."/>
            <person name="Ye R.Z."/>
            <person name="Que T.C."/>
            <person name="Du C.H."/>
            <person name="Zhou Y.H."/>
            <person name="Cheng J.X."/>
            <person name="Dai P.F."/>
            <person name="Guo W.B."/>
            <person name="Han X.H."/>
            <person name="Huang E.J."/>
            <person name="Li L.F."/>
            <person name="Wei W."/>
            <person name="Gao Y.C."/>
            <person name="Liu J.Z."/>
            <person name="Shao H.Z."/>
            <person name="Wang X."/>
            <person name="Wang C.C."/>
            <person name="Yang T.C."/>
            <person name="Huo Q.B."/>
            <person name="Li W."/>
            <person name="Chen H.Y."/>
            <person name="Chen S.E."/>
            <person name="Zhou L.G."/>
            <person name="Ni X.B."/>
            <person name="Tian J.H."/>
            <person name="Sheng Y."/>
            <person name="Liu T."/>
            <person name="Pan Y.S."/>
            <person name="Xia L.Y."/>
            <person name="Li J."/>
            <person name="Zhao F."/>
            <person name="Cao W.C."/>
        </authorList>
    </citation>
    <scope>NUCLEOTIDE SEQUENCE [LARGE SCALE GENOMIC DNA]</scope>
    <source>
        <strain evidence="1">Iper-2018</strain>
    </source>
</reference>
<dbReference type="Proteomes" id="UP000805193">
    <property type="component" value="Unassembled WGS sequence"/>
</dbReference>
<keyword evidence="2" id="KW-1185">Reference proteome</keyword>
<name>A0AC60PBZ6_IXOPE</name>
<comment type="caution">
    <text evidence="1">The sequence shown here is derived from an EMBL/GenBank/DDBJ whole genome shotgun (WGS) entry which is preliminary data.</text>
</comment>